<feature type="compositionally biased region" description="Basic and acidic residues" evidence="1">
    <location>
        <begin position="33"/>
        <end position="56"/>
    </location>
</feature>
<evidence type="ECO:0000313" key="3">
    <source>
        <dbReference type="EMBL" id="OOO12584.1"/>
    </source>
</evidence>
<evidence type="ECO:0008006" key="5">
    <source>
        <dbReference type="Google" id="ProtNLM"/>
    </source>
</evidence>
<gene>
    <name evidence="3" type="ORF">OAory_01003330</name>
</gene>
<comment type="caution">
    <text evidence="3">The sequence shown here is derived from an EMBL/GenBank/DDBJ whole genome shotgun (WGS) entry which is preliminary data.</text>
</comment>
<evidence type="ECO:0000256" key="1">
    <source>
        <dbReference type="SAM" id="MobiDB-lite"/>
    </source>
</evidence>
<dbReference type="Proteomes" id="UP000190312">
    <property type="component" value="Unassembled WGS sequence"/>
</dbReference>
<evidence type="ECO:0000256" key="2">
    <source>
        <dbReference type="SAM" id="Phobius"/>
    </source>
</evidence>
<dbReference type="OrthoDB" id="5355126at2759"/>
<organism evidence="3 4">
    <name type="scientific">Aspergillus oryzae</name>
    <name type="common">Yellow koji mold</name>
    <dbReference type="NCBI Taxonomy" id="5062"/>
    <lineage>
        <taxon>Eukaryota</taxon>
        <taxon>Fungi</taxon>
        <taxon>Dikarya</taxon>
        <taxon>Ascomycota</taxon>
        <taxon>Pezizomycotina</taxon>
        <taxon>Eurotiomycetes</taxon>
        <taxon>Eurotiomycetidae</taxon>
        <taxon>Eurotiales</taxon>
        <taxon>Aspergillaceae</taxon>
        <taxon>Aspergillus</taxon>
        <taxon>Aspergillus subgen. Circumdati</taxon>
    </lineage>
</organism>
<feature type="region of interest" description="Disordered" evidence="1">
    <location>
        <begin position="33"/>
        <end position="137"/>
    </location>
</feature>
<feature type="compositionally biased region" description="Low complexity" evidence="1">
    <location>
        <begin position="126"/>
        <end position="137"/>
    </location>
</feature>
<keyword evidence="2" id="KW-0812">Transmembrane</keyword>
<dbReference type="EMBL" id="MKZY01000002">
    <property type="protein sequence ID" value="OOO12584.1"/>
    <property type="molecule type" value="Genomic_DNA"/>
</dbReference>
<keyword evidence="2" id="KW-0472">Membrane</keyword>
<accession>A0A1S9DU82</accession>
<feature type="compositionally biased region" description="Basic and acidic residues" evidence="1">
    <location>
        <begin position="91"/>
        <end position="101"/>
    </location>
</feature>
<feature type="compositionally biased region" description="Polar residues" evidence="1">
    <location>
        <begin position="73"/>
        <end position="85"/>
    </location>
</feature>
<evidence type="ECO:0000313" key="4">
    <source>
        <dbReference type="Proteomes" id="UP000190312"/>
    </source>
</evidence>
<protein>
    <recommendedName>
        <fullName evidence="5">Calcofluor white hypersensitive protein</fullName>
    </recommendedName>
</protein>
<proteinExistence type="predicted"/>
<name>A0A1S9DU82_ASPOZ</name>
<keyword evidence="2" id="KW-1133">Transmembrane helix</keyword>
<dbReference type="AlphaFoldDB" id="A0A1S9DU82"/>
<reference evidence="3 4" key="1">
    <citation type="submission" date="2016-10" db="EMBL/GenBank/DDBJ databases">
        <title>Genome sequencing of Aspergillus oryzae BCC7051.</title>
        <authorList>
            <person name="Thammarongtham C."/>
            <person name="Vorapreeda T."/>
            <person name="Nookaew I."/>
            <person name="Srisuk T."/>
            <person name="Land M."/>
            <person name="Jeennor S."/>
            <person name="Laoteng K."/>
        </authorList>
    </citation>
    <scope>NUCLEOTIDE SEQUENCE [LARGE SCALE GENOMIC DNA]</scope>
    <source>
        <strain evidence="3 4">BCC7051</strain>
    </source>
</reference>
<sequence length="137" mass="14435">MSNRTGLYAALAAAGVGGYYLYRAGGDPKAAKQEIKHDADVARNKVPSTDKAERAGQKVGAEAGAHIDEAVSNARTQAQEASNRASGLAHESLDKLNEARQDASATLKANVDKFDKTVEQKTSEAKGSLSSWWSGSK</sequence>
<feature type="transmembrane region" description="Helical" evidence="2">
    <location>
        <begin position="6"/>
        <end position="22"/>
    </location>
</feature>
<feature type="compositionally biased region" description="Basic and acidic residues" evidence="1">
    <location>
        <begin position="110"/>
        <end position="124"/>
    </location>
</feature>